<proteinExistence type="predicted"/>
<sequence>MFMLENRITIESRPILEEYLGGFLYGTSGLSFSSLYMWRNINDFSWQIIGDYLCIAGLSHLELETEEPFLFPPLTKTGQYDPESLHRTIEEAKKIFEAKGYIFSIRLMPVHLIDIIESAFPGQLQYFDDRPNYDYLYRTRDLIDLKGRDYHSKKNHLNYFLNHYKYEYIPLTSAMAEDAMQFIREFNLRKNLPEHEMKLLKMEERAMSDVFHNIEILGYHAGAIIIDGKIEALSIGGRLNDNTITVHVEKANTQYRGLYQAINNEFCKHVASTVEFINREEDMGIPGLRKAKLSYKPVKLVESHIAIFKADLKDGGIN</sequence>
<dbReference type="AlphaFoldDB" id="A0A8J7VZH1"/>
<dbReference type="Gene3D" id="3.40.630.30">
    <property type="match status" value="1"/>
</dbReference>
<dbReference type="InterPro" id="IPR016181">
    <property type="entry name" value="Acyl_CoA_acyltransferase"/>
</dbReference>
<protein>
    <submittedName>
        <fullName evidence="2">DUF2156 domain-containing protein</fullName>
    </submittedName>
</protein>
<dbReference type="Proteomes" id="UP000675664">
    <property type="component" value="Unassembled WGS sequence"/>
</dbReference>
<name>A0A8J7VZH1_9FIRM</name>
<dbReference type="InterPro" id="IPR016732">
    <property type="entry name" value="UCP018688"/>
</dbReference>
<evidence type="ECO:0000313" key="2">
    <source>
        <dbReference type="EMBL" id="MBR0597959.1"/>
    </source>
</evidence>
<dbReference type="PANTHER" id="PTHR41373:SF1">
    <property type="entry name" value="PHOSPHATIDYLGLYCEROL LYSYLTRANSFERASE C-TERMINAL DOMAIN-CONTAINING PROTEIN"/>
    <property type="match status" value="1"/>
</dbReference>
<dbReference type="Pfam" id="PF09924">
    <property type="entry name" value="LPG_synthase_C"/>
    <property type="match status" value="1"/>
</dbReference>
<dbReference type="PANTHER" id="PTHR41373">
    <property type="entry name" value="DUF2156 DOMAIN-CONTAINING PROTEIN"/>
    <property type="match status" value="1"/>
</dbReference>
<evidence type="ECO:0000259" key="1">
    <source>
        <dbReference type="Pfam" id="PF09924"/>
    </source>
</evidence>
<gene>
    <name evidence="2" type="ORF">KCX82_08750</name>
</gene>
<dbReference type="SUPFAM" id="SSF55729">
    <property type="entry name" value="Acyl-CoA N-acyltransferases (Nat)"/>
    <property type="match status" value="2"/>
</dbReference>
<feature type="domain" description="Phosphatidylglycerol lysyltransferase C-terminal" evidence="1">
    <location>
        <begin position="27"/>
        <end position="302"/>
    </location>
</feature>
<organism evidence="2 3">
    <name type="scientific">Sinanaerobacter chloroacetimidivorans</name>
    <dbReference type="NCBI Taxonomy" id="2818044"/>
    <lineage>
        <taxon>Bacteria</taxon>
        <taxon>Bacillati</taxon>
        <taxon>Bacillota</taxon>
        <taxon>Clostridia</taxon>
        <taxon>Peptostreptococcales</taxon>
        <taxon>Anaerovoracaceae</taxon>
        <taxon>Sinanaerobacter</taxon>
    </lineage>
</organism>
<keyword evidence="3" id="KW-1185">Reference proteome</keyword>
<dbReference type="EMBL" id="JAGSND010000004">
    <property type="protein sequence ID" value="MBR0597959.1"/>
    <property type="molecule type" value="Genomic_DNA"/>
</dbReference>
<reference evidence="2" key="2">
    <citation type="submission" date="2021-04" db="EMBL/GenBank/DDBJ databases">
        <authorList>
            <person name="Liu J."/>
        </authorList>
    </citation>
    <scope>NUCLEOTIDE SEQUENCE</scope>
    <source>
        <strain evidence="2">BAD-6</strain>
    </source>
</reference>
<reference evidence="2" key="1">
    <citation type="submission" date="2021-04" db="EMBL/GenBank/DDBJ databases">
        <title>Sinoanaerobacter chloroacetimidivorans sp. nov., an obligate anaerobic bacterium isolated from anaerobic sludge.</title>
        <authorList>
            <person name="Bao Y."/>
        </authorList>
    </citation>
    <scope>NUCLEOTIDE SEQUENCE</scope>
    <source>
        <strain evidence="2">BAD-6</strain>
    </source>
</reference>
<evidence type="ECO:0000313" key="3">
    <source>
        <dbReference type="Proteomes" id="UP000675664"/>
    </source>
</evidence>
<accession>A0A8J7VZH1</accession>
<comment type="caution">
    <text evidence="2">The sequence shown here is derived from an EMBL/GenBank/DDBJ whole genome shotgun (WGS) entry which is preliminary data.</text>
</comment>
<dbReference type="PIRSF" id="PIRSF018688">
    <property type="entry name" value="UCP018688"/>
    <property type="match status" value="1"/>
</dbReference>
<dbReference type="InterPro" id="IPR024320">
    <property type="entry name" value="LPG_synthase_C"/>
</dbReference>